<dbReference type="InterPro" id="IPR038332">
    <property type="entry name" value="PPE_sf"/>
</dbReference>
<dbReference type="Gene3D" id="1.20.1260.20">
    <property type="entry name" value="PPE superfamily"/>
    <property type="match status" value="1"/>
</dbReference>
<organism evidence="5 6">
    <name type="scientific">Kibdelosporangium banguiense</name>
    <dbReference type="NCBI Taxonomy" id="1365924"/>
    <lineage>
        <taxon>Bacteria</taxon>
        <taxon>Bacillati</taxon>
        <taxon>Actinomycetota</taxon>
        <taxon>Actinomycetes</taxon>
        <taxon>Pseudonocardiales</taxon>
        <taxon>Pseudonocardiaceae</taxon>
        <taxon>Kibdelosporangium</taxon>
    </lineage>
</organism>
<dbReference type="InterPro" id="IPR031325">
    <property type="entry name" value="RHS_repeat"/>
</dbReference>
<name>A0ABS4TXH8_9PSEU</name>
<evidence type="ECO:0000259" key="4">
    <source>
        <dbReference type="Pfam" id="PF25023"/>
    </source>
</evidence>
<keyword evidence="6" id="KW-1185">Reference proteome</keyword>
<dbReference type="RefSeq" id="WP_209645970.1">
    <property type="nucleotide sequence ID" value="NZ_JAGINW010000001.1"/>
</dbReference>
<dbReference type="InterPro" id="IPR056823">
    <property type="entry name" value="TEN-like_YD-shell"/>
</dbReference>
<evidence type="ECO:0000256" key="1">
    <source>
        <dbReference type="ARBA" id="ARBA00022737"/>
    </source>
</evidence>
<gene>
    <name evidence="5" type="ORF">JOF56_009495</name>
</gene>
<dbReference type="InterPro" id="IPR022385">
    <property type="entry name" value="Rhs_assc_core"/>
</dbReference>
<evidence type="ECO:0000313" key="5">
    <source>
        <dbReference type="EMBL" id="MBP2329110.1"/>
    </source>
</evidence>
<evidence type="ECO:0000313" key="6">
    <source>
        <dbReference type="Proteomes" id="UP001519332"/>
    </source>
</evidence>
<dbReference type="PANTHER" id="PTHR32305:SF15">
    <property type="entry name" value="PROTEIN RHSA-RELATED"/>
    <property type="match status" value="1"/>
</dbReference>
<dbReference type="Gene3D" id="2.180.10.10">
    <property type="entry name" value="RHS repeat-associated core"/>
    <property type="match status" value="3"/>
</dbReference>
<dbReference type="PANTHER" id="PTHR32305">
    <property type="match status" value="1"/>
</dbReference>
<dbReference type="EMBL" id="JAGINW010000001">
    <property type="protein sequence ID" value="MBP2329110.1"/>
    <property type="molecule type" value="Genomic_DNA"/>
</dbReference>
<dbReference type="Pfam" id="PF25023">
    <property type="entry name" value="TEN_YD-shell"/>
    <property type="match status" value="2"/>
</dbReference>
<comment type="caution">
    <text evidence="5">The sequence shown here is derived from an EMBL/GenBank/DDBJ whole genome shotgun (WGS) entry which is preliminary data.</text>
</comment>
<reference evidence="5 6" key="1">
    <citation type="submission" date="2021-03" db="EMBL/GenBank/DDBJ databases">
        <title>Sequencing the genomes of 1000 actinobacteria strains.</title>
        <authorList>
            <person name="Klenk H.-P."/>
        </authorList>
    </citation>
    <scope>NUCLEOTIDE SEQUENCE [LARGE SCALE GENOMIC DNA]</scope>
    <source>
        <strain evidence="5 6">DSM 46670</strain>
    </source>
</reference>
<feature type="region of interest" description="Disordered" evidence="2">
    <location>
        <begin position="1415"/>
        <end position="1464"/>
    </location>
</feature>
<feature type="compositionally biased region" description="Low complexity" evidence="2">
    <location>
        <begin position="274"/>
        <end position="294"/>
    </location>
</feature>
<dbReference type="Pfam" id="PF05593">
    <property type="entry name" value="RHS_repeat"/>
    <property type="match status" value="4"/>
</dbReference>
<feature type="domain" description="Teneurin-like YD-shell" evidence="4">
    <location>
        <begin position="820"/>
        <end position="923"/>
    </location>
</feature>
<feature type="region of interest" description="Disordered" evidence="2">
    <location>
        <begin position="252"/>
        <end position="334"/>
    </location>
</feature>
<sequence>MPEGNPLVASAQSDTTAVTGIGIAESSMDLANGISSGDWVAAGLGAVGVGLEVLSMVIDPIGTVASYGVSWLIEHVRPLKEALDWFAGDPPVIRSFSETWGNVAAEVGRIAADYGNEVKTGTAAWTGQAADTYRGKATETADAIAGAGALADGISAGVMIMGEVVAAVRELVRDLVAEIVGKLITWALEAVATLGLGTPVIVAQATTAISKVIAKISDLVRKLVKTIGNVTPRIRKVIDKLDEIIAKLGKLGRKGDAPGSTSPSSTKAPGAQADGPSSPGTDTSGTGTGTDEPGSVGGNDTRPGRNGASGDDVRSNTSPETSREANGRRCENDPIDVASGEMVLSQFDLRLPGALPLVLARTHISSYRVGRGFGRSWASTLDQRIEAVDSGLYFAAADGMLLAYPLPTGESPVLPEHGPRWPLTVTASGYTITNPVLGQSLHFAPGNESTVLALRAMTDRNGNRIDFDYAPDGTFTGIRHSGGYHLRAETSEGLITALHLGAVRVVGYRYDEARRLTEVINSSGRGMRYEYDSEGRITRWQDRTGRWFHYVYDERGRCVRTGGPDGYLAGTFEYGDRVTTYTDSLGHRKVFHLNEDGQVVREVDALGNVTVSEWNSHDSLLSHTDPLGRTVRYSYDADGNLIGVTRPDGTAITVSYNVLQLPVRTVYPDGATWHQEYDERGNLTAVTDPTGAVTQYGYDAQGHLIAVTDPVGSTRRIQTNAAGLPIAVTDAMSARTVFTRDVFGRVAAMTDPIGGVTHFSWTVEGRLASRTLPDGSTERWRYDSQGNMTEHVDAAGNQERFETTHFGRLAARTDAGGGRTEYTYDTELRLVAVTNPHGQVWRYDYDPAGNLLREKDFNGREMRYGYDAAGQLVEFVNGVGDVVRYRHDPLGNVVRREVGSDISDVATFAYDSVGRMVRATNRDADLVLTRDPLGRITAETTDGRTLTSAYDALGRRVHRRTPSGVECTWEFDGNHKPSALHTAGETLRFGRDAAGREIERIVGDTVLSQIWDGNHRLRSQSLAGSVPDAQLIQRRSYSYGQSGHLVAVVDQLSGARQFDLDPAGRITAVHGRDWTEQYAYDSLGNIAYAASAGASAAGEREYAGTLIQRAGETRYTHDAQGRIVQRRQRDRTWRYDWDPHDQLSTVVTPDGEQWRYSYDALGRRIGKRRLDADGSVAERVDFTWDGRVLAEQAHDGRTTTWDWEPGTFRAVSQQESIDAQFYAIVTDMVGTPTELVTPDGTVAWQGRTTLWGVDLDEAESPADCPLRFPGQYRDQESGLNYNYHRYYDPLSGRYASPDPLGLAAGPNPHAYVSNAMHWIDPLGLSETTVFYRGMTWGALQEVVANQALDADRIRANQAAMPPANGPGAYLTQQEDTARYYADLAGGNGRGMGPGVLRVEVPSNQFDEFARRHGIEVETPVPQPPTPGQTETRIPMENFDEFDRMATYSDQDDQPDQDATPCPSS</sequence>
<dbReference type="NCBIfam" id="TIGR01643">
    <property type="entry name" value="YD_repeat_2x"/>
    <property type="match status" value="12"/>
</dbReference>
<dbReference type="InterPro" id="IPR050708">
    <property type="entry name" value="T6SS_VgrG/RHS"/>
</dbReference>
<evidence type="ECO:0000256" key="2">
    <source>
        <dbReference type="SAM" id="MobiDB-lite"/>
    </source>
</evidence>
<feature type="domain" description="DUF6531" evidence="3">
    <location>
        <begin position="333"/>
        <end position="404"/>
    </location>
</feature>
<dbReference type="InterPro" id="IPR045351">
    <property type="entry name" value="DUF6531"/>
</dbReference>
<protein>
    <submittedName>
        <fullName evidence="5">RHS repeat-associated protein</fullName>
    </submittedName>
</protein>
<dbReference type="NCBIfam" id="TIGR03696">
    <property type="entry name" value="Rhs_assc_core"/>
    <property type="match status" value="1"/>
</dbReference>
<evidence type="ECO:0000259" key="3">
    <source>
        <dbReference type="Pfam" id="PF20148"/>
    </source>
</evidence>
<dbReference type="Pfam" id="PF20148">
    <property type="entry name" value="DUF6531"/>
    <property type="match status" value="1"/>
</dbReference>
<accession>A0ABS4TXH8</accession>
<dbReference type="Proteomes" id="UP001519332">
    <property type="component" value="Unassembled WGS sequence"/>
</dbReference>
<dbReference type="InterPro" id="IPR006530">
    <property type="entry name" value="YD"/>
</dbReference>
<proteinExistence type="predicted"/>
<feature type="domain" description="Teneurin-like YD-shell" evidence="4">
    <location>
        <begin position="1060"/>
        <end position="1298"/>
    </location>
</feature>
<feature type="compositionally biased region" description="Basic and acidic residues" evidence="2">
    <location>
        <begin position="321"/>
        <end position="332"/>
    </location>
</feature>
<keyword evidence="1" id="KW-0677">Repeat</keyword>